<dbReference type="InterPro" id="IPR001590">
    <property type="entry name" value="Peptidase_M12B"/>
</dbReference>
<keyword evidence="13" id="KW-1185">Reference proteome</keyword>
<feature type="region of interest" description="Disordered" evidence="10">
    <location>
        <begin position="1336"/>
        <end position="1373"/>
    </location>
</feature>
<dbReference type="RefSeq" id="XP_049309258.1">
    <property type="nucleotide sequence ID" value="XM_049453301.1"/>
</dbReference>
<evidence type="ECO:0000256" key="4">
    <source>
        <dbReference type="ARBA" id="ARBA00022833"/>
    </source>
</evidence>
<accession>A0ABM3JJ72</accession>
<dbReference type="Pfam" id="PF17771">
    <property type="entry name" value="ADAMTS_CR_2"/>
    <property type="match status" value="1"/>
</dbReference>
<evidence type="ECO:0000313" key="14">
    <source>
        <dbReference type="RefSeq" id="XP_049309257.1"/>
    </source>
</evidence>
<feature type="coiled-coil region" evidence="9">
    <location>
        <begin position="299"/>
        <end position="326"/>
    </location>
</feature>
<feature type="compositionally biased region" description="Low complexity" evidence="10">
    <location>
        <begin position="830"/>
        <end position="859"/>
    </location>
</feature>
<sequence>MSHNIRILLAIIASIVTICSSLPDYHKQMSPTQLQSVFHVDDVNAVPHYEVVQLLHNSFDDGLASLPEHYRRRRRRSINSVDGDARPTIKEPHHVKKDLSKNPYYSELKAAANTPGAGGVNSLQQAANGKFAGDLRELKEHKVSFNAFGENLNLTLKRTDSLFKGGSPHTLRMWTVRDEANATHGLDMQEVFDEDAQSSDQIGEVYQDEANMAAILMRRHLETGDLVMEGSIGHEMVIKPLPHELSPNPDAAHHIVYKREAQPLEHLSDFAFMEPDDLATSEKLERLQQHRQRRAAPVEDDDEAALEEVDGELESAEARFTRNRRQLPYIIYPEVLVIIDYDGYRLHGGDNLQVKRYFVSFWNGVDLRYRLLKGPRIRISIAGIIISRGRDATPYLERNRVGRDAIDSAAALTDMGKYLFRERRLPVYDIAVAITKLDMCRRTTAYGECNRGTAGFAYVGGACVVNKRLEKVNSVAIIEDTGGFSGIIVAAHEVGHLLGAVHDGSPPPSYLGGPGAQRCRWEDGYIMSDLRHTERGFRWSPCTIQSFHHFLNGDTATCLHNAPHEDSALGRALPGTLLSLDAQCRRDRGTYACFKDERVCAQLFCFDAQTGYCVAYRPAAEGSTCGSGLTCLDGRCTPVTSNVIPAYRSYNDNNSGTENTDSSSEEEDEGENVSSEEEQDLPNVLAKSTPTTQQRFGNTVEKTSREVDDTSDPKRITTKTITTSNTHTPTQTDSRTTITLETHSRHQHNNNQQRQVQQGTLEFLARFLAQNPQWQQLLGQAAQVNALTGAATNAADVATIETAAKAEMADKVVSAHMPQGAVVVQTSVSSSTSSSSGVSSANGSSSGSNSSSNGSNDNSVKQQEKYEHTIARVNVEPLNLANSQATLDKQTVVEDTGALQVAENIDLNKSEKQPIVSVVGEKNAKAKTMLTQSKSEPEIQPQPQPHQHTTKLAKLTQIQQRKPTTKTTTTTPPTAQPNLFQIYTHELRKQLQYYLGFLRAHTGDNVSAGDSSSSILSNSKRIATVKQTVTTNTTNSNYSNTVSAAAKLQQQSALLDNNNRNNADDIDDNEDNVNDSNVDADDDASNEAIDDKQQKRKFNTATTISVSAQQQQNTQPAPPPSAPTRSSSNGGSITNSNGNNNNNNKALQRPATFLDAYLKKLQALNAPTDTTATLTATTTSTTMSTSSVVGNGAVGKAVPAAGTPENEPVKRAPAETFGSHFLKRTQNLSNSKSSNVGSSSGVDGSVGNSSDSNIYINHGHSNNNNNNSNRNHKKLTRISSHNAAANSRMSYDDAHEQVHEHVVSDVATHIATTTQQPAYVTNYLGDNTNNLPSLLEQQQQAQQSSSTKTTTTSAQEQQNQQTSQQKAHKIRTQKLIRRQLLRTQIK</sequence>
<dbReference type="GeneID" id="105228706"/>
<keyword evidence="7" id="KW-0325">Glycoprotein</keyword>
<feature type="binding site" evidence="8">
    <location>
        <position position="496"/>
    </location>
    <ligand>
        <name>Zn(2+)</name>
        <dbReference type="ChEBI" id="CHEBI:29105"/>
        <note>catalytic</note>
    </ligand>
</feature>
<dbReference type="InterPro" id="IPR041645">
    <property type="entry name" value="ADAMTS_CR_2"/>
</dbReference>
<feature type="active site" evidence="8">
    <location>
        <position position="493"/>
    </location>
</feature>
<evidence type="ECO:0000256" key="7">
    <source>
        <dbReference type="ARBA" id="ARBA00023180"/>
    </source>
</evidence>
<protein>
    <submittedName>
        <fullName evidence="14 15">Uncharacterized protein LOC105228706 isoform X1</fullName>
    </submittedName>
</protein>
<gene>
    <name evidence="14 15 16" type="primary">LOC105228706</name>
</gene>
<evidence type="ECO:0000256" key="9">
    <source>
        <dbReference type="SAM" id="Coils"/>
    </source>
</evidence>
<dbReference type="PANTHER" id="PTHR11905">
    <property type="entry name" value="ADAM A DISINTEGRIN AND METALLOPROTEASE DOMAIN"/>
    <property type="match status" value="1"/>
</dbReference>
<dbReference type="Proteomes" id="UP001652620">
    <property type="component" value="Chromosome 3"/>
</dbReference>
<keyword evidence="1" id="KW-0645">Protease</keyword>
<dbReference type="Gene3D" id="3.40.390.10">
    <property type="entry name" value="Collagenase (Catalytic Domain)"/>
    <property type="match status" value="1"/>
</dbReference>
<feature type="compositionally biased region" description="Acidic residues" evidence="10">
    <location>
        <begin position="1064"/>
        <end position="1085"/>
    </location>
</feature>
<keyword evidence="6" id="KW-1015">Disulfide bond</keyword>
<feature type="compositionally biased region" description="Low complexity" evidence="10">
    <location>
        <begin position="1123"/>
        <end position="1144"/>
    </location>
</feature>
<keyword evidence="9" id="KW-0175">Coiled coil</keyword>
<proteinExistence type="predicted"/>
<organism evidence="13 14">
    <name type="scientific">Bactrocera dorsalis</name>
    <name type="common">Oriental fruit fly</name>
    <name type="synonym">Dacus dorsalis</name>
    <dbReference type="NCBI Taxonomy" id="27457"/>
    <lineage>
        <taxon>Eukaryota</taxon>
        <taxon>Metazoa</taxon>
        <taxon>Ecdysozoa</taxon>
        <taxon>Arthropoda</taxon>
        <taxon>Hexapoda</taxon>
        <taxon>Insecta</taxon>
        <taxon>Pterygota</taxon>
        <taxon>Neoptera</taxon>
        <taxon>Endopterygota</taxon>
        <taxon>Diptera</taxon>
        <taxon>Brachycera</taxon>
        <taxon>Muscomorpha</taxon>
        <taxon>Tephritoidea</taxon>
        <taxon>Tephritidae</taxon>
        <taxon>Bactrocera</taxon>
        <taxon>Bactrocera</taxon>
    </lineage>
</organism>
<dbReference type="InterPro" id="IPR034030">
    <property type="entry name" value="ZnMc_salivary_gland_MPs"/>
</dbReference>
<evidence type="ECO:0000256" key="2">
    <source>
        <dbReference type="ARBA" id="ARBA00022723"/>
    </source>
</evidence>
<keyword evidence="3" id="KW-0378">Hydrolase</keyword>
<comment type="caution">
    <text evidence="8">Lacks conserved residue(s) required for the propagation of feature annotation.</text>
</comment>
<feature type="domain" description="Peptidase M12B" evidence="12">
    <location>
        <begin position="331"/>
        <end position="563"/>
    </location>
</feature>
<evidence type="ECO:0000313" key="16">
    <source>
        <dbReference type="RefSeq" id="XP_049309259.1"/>
    </source>
</evidence>
<dbReference type="PANTHER" id="PTHR11905:SF249">
    <property type="entry name" value="SOL NARAE, ISOFORM C"/>
    <property type="match status" value="1"/>
</dbReference>
<dbReference type="SUPFAM" id="SSF55486">
    <property type="entry name" value="Metalloproteases ('zincins'), catalytic domain"/>
    <property type="match status" value="1"/>
</dbReference>
<evidence type="ECO:0000256" key="8">
    <source>
        <dbReference type="PROSITE-ProRule" id="PRU00276"/>
    </source>
</evidence>
<feature type="region of interest" description="Disordered" evidence="10">
    <location>
        <begin position="830"/>
        <end position="863"/>
    </location>
</feature>
<evidence type="ECO:0000259" key="12">
    <source>
        <dbReference type="PROSITE" id="PS50215"/>
    </source>
</evidence>
<dbReference type="InterPro" id="IPR024079">
    <property type="entry name" value="MetalloPept_cat_dom_sf"/>
</dbReference>
<evidence type="ECO:0000313" key="13">
    <source>
        <dbReference type="Proteomes" id="UP001652620"/>
    </source>
</evidence>
<feature type="binding site" evidence="8">
    <location>
        <position position="502"/>
    </location>
    <ligand>
        <name>Zn(2+)</name>
        <dbReference type="ChEBI" id="CHEBI:29105"/>
        <note>catalytic</note>
    </ligand>
</feature>
<name>A0ABM3JJ72_BACDO</name>
<feature type="compositionally biased region" description="Low complexity" evidence="10">
    <location>
        <begin position="718"/>
        <end position="732"/>
    </location>
</feature>
<keyword evidence="2 8" id="KW-0479">Metal-binding</keyword>
<evidence type="ECO:0000256" key="10">
    <source>
        <dbReference type="SAM" id="MobiDB-lite"/>
    </source>
</evidence>
<feature type="compositionally biased region" description="Low complexity" evidence="10">
    <location>
        <begin position="1336"/>
        <end position="1365"/>
    </location>
</feature>
<feature type="signal peptide" evidence="11">
    <location>
        <begin position="1"/>
        <end position="21"/>
    </location>
</feature>
<evidence type="ECO:0000256" key="5">
    <source>
        <dbReference type="ARBA" id="ARBA00023049"/>
    </source>
</evidence>
<evidence type="ECO:0000313" key="15">
    <source>
        <dbReference type="RefSeq" id="XP_049309258.1"/>
    </source>
</evidence>
<feature type="region of interest" description="Disordered" evidence="10">
    <location>
        <begin position="1057"/>
        <end position="1146"/>
    </location>
</feature>
<feature type="region of interest" description="Disordered" evidence="10">
    <location>
        <begin position="647"/>
        <end position="734"/>
    </location>
</feature>
<dbReference type="RefSeq" id="XP_049309259.1">
    <property type="nucleotide sequence ID" value="XM_049453302.1"/>
</dbReference>
<evidence type="ECO:0000256" key="11">
    <source>
        <dbReference type="SAM" id="SignalP"/>
    </source>
</evidence>
<feature type="compositionally biased region" description="Basic and acidic residues" evidence="10">
    <location>
        <begin position="702"/>
        <end position="715"/>
    </location>
</feature>
<dbReference type="Pfam" id="PF13582">
    <property type="entry name" value="Reprolysin_3"/>
    <property type="match status" value="1"/>
</dbReference>
<dbReference type="PROSITE" id="PS50215">
    <property type="entry name" value="ADAM_MEPRO"/>
    <property type="match status" value="1"/>
</dbReference>
<evidence type="ECO:0000256" key="6">
    <source>
        <dbReference type="ARBA" id="ARBA00023157"/>
    </source>
</evidence>
<feature type="chain" id="PRO_5045024734" evidence="11">
    <location>
        <begin position="22"/>
        <end position="1386"/>
    </location>
</feature>
<feature type="region of interest" description="Disordered" evidence="10">
    <location>
        <begin position="1225"/>
        <end position="1272"/>
    </location>
</feature>
<feature type="compositionally biased region" description="Low complexity" evidence="10">
    <location>
        <begin position="651"/>
        <end position="662"/>
    </location>
</feature>
<feature type="compositionally biased region" description="Acidic residues" evidence="10">
    <location>
        <begin position="663"/>
        <end position="680"/>
    </location>
</feature>
<feature type="binding site" evidence="8">
    <location>
        <position position="492"/>
    </location>
    <ligand>
        <name>Zn(2+)</name>
        <dbReference type="ChEBI" id="CHEBI:29105"/>
        <note>catalytic</note>
    </ligand>
</feature>
<reference evidence="14 15" key="1">
    <citation type="submission" date="2025-05" db="UniProtKB">
        <authorList>
            <consortium name="RefSeq"/>
        </authorList>
    </citation>
    <scope>IDENTIFICATION</scope>
    <source>
        <tissue evidence="14 15">Adult</tissue>
    </source>
</reference>
<keyword evidence="5" id="KW-0482">Metalloprotease</keyword>
<dbReference type="RefSeq" id="XP_049309257.1">
    <property type="nucleotide sequence ID" value="XM_049453300.1"/>
</dbReference>
<dbReference type="CDD" id="cd04272">
    <property type="entry name" value="ZnMc_salivary_gland_MPs"/>
    <property type="match status" value="1"/>
</dbReference>
<feature type="compositionally biased region" description="Polar residues" evidence="10">
    <location>
        <begin position="686"/>
        <end position="701"/>
    </location>
</feature>
<evidence type="ECO:0000256" key="3">
    <source>
        <dbReference type="ARBA" id="ARBA00022801"/>
    </source>
</evidence>
<evidence type="ECO:0000256" key="1">
    <source>
        <dbReference type="ARBA" id="ARBA00022670"/>
    </source>
</evidence>
<feature type="compositionally biased region" description="Low complexity" evidence="10">
    <location>
        <begin position="1229"/>
        <end position="1269"/>
    </location>
</feature>
<dbReference type="Gene3D" id="3.40.1620.60">
    <property type="match status" value="1"/>
</dbReference>
<keyword evidence="4 8" id="KW-0862">Zinc</keyword>
<keyword evidence="11" id="KW-0732">Signal</keyword>